<gene>
    <name evidence="10" type="ORF">ACFOUT_08465</name>
</gene>
<comment type="subcellular location">
    <subcellularLocation>
        <location evidence="1">Periplasm</location>
    </subcellularLocation>
</comment>
<evidence type="ECO:0000313" key="11">
    <source>
        <dbReference type="Proteomes" id="UP001595814"/>
    </source>
</evidence>
<organism evidence="10 11">
    <name type="scientific">Euzebyella saccharophila</name>
    <dbReference type="NCBI Taxonomy" id="679664"/>
    <lineage>
        <taxon>Bacteria</taxon>
        <taxon>Pseudomonadati</taxon>
        <taxon>Bacteroidota</taxon>
        <taxon>Flavobacteriia</taxon>
        <taxon>Flavobacteriales</taxon>
        <taxon>Flavobacteriaceae</taxon>
        <taxon>Euzebyella</taxon>
    </lineage>
</organism>
<keyword evidence="2 8" id="KW-0349">Heme</keyword>
<dbReference type="InterPro" id="IPR009056">
    <property type="entry name" value="Cyt_c-like_dom"/>
</dbReference>
<reference evidence="11" key="1">
    <citation type="journal article" date="2019" name="Int. J. Syst. Evol. Microbiol.">
        <title>The Global Catalogue of Microorganisms (GCM) 10K type strain sequencing project: providing services to taxonomists for standard genome sequencing and annotation.</title>
        <authorList>
            <consortium name="The Broad Institute Genomics Platform"/>
            <consortium name="The Broad Institute Genome Sequencing Center for Infectious Disease"/>
            <person name="Wu L."/>
            <person name="Ma J."/>
        </authorList>
    </citation>
    <scope>NUCLEOTIDE SEQUENCE [LARGE SCALE GENOMIC DNA]</scope>
    <source>
        <strain evidence="11">CECT 7477</strain>
    </source>
</reference>
<comment type="caution">
    <text evidence="10">The sequence shown here is derived from an EMBL/GenBank/DDBJ whole genome shotgun (WGS) entry which is preliminary data.</text>
</comment>
<dbReference type="PIRSF" id="PIRSF000294">
    <property type="entry name" value="Cytochrome-c_peroxidase"/>
    <property type="match status" value="1"/>
</dbReference>
<name>A0ABV8JVY1_9FLAO</name>
<dbReference type="GO" id="GO:0004601">
    <property type="term" value="F:peroxidase activity"/>
    <property type="evidence" value="ECO:0007669"/>
    <property type="project" value="UniProtKB-KW"/>
</dbReference>
<dbReference type="Gene3D" id="1.10.760.10">
    <property type="entry name" value="Cytochrome c-like domain"/>
    <property type="match status" value="2"/>
</dbReference>
<dbReference type="InterPro" id="IPR004852">
    <property type="entry name" value="Di-haem_cyt_c_peroxidsae"/>
</dbReference>
<dbReference type="InterPro" id="IPR051395">
    <property type="entry name" value="Cytochrome_c_Peroxidase/MauG"/>
</dbReference>
<keyword evidence="10" id="KW-0575">Peroxidase</keyword>
<keyword evidence="4" id="KW-0732">Signal</keyword>
<protein>
    <submittedName>
        <fullName evidence="10">Cytochrome-c peroxidase</fullName>
    </submittedName>
</protein>
<keyword evidence="11" id="KW-1185">Reference proteome</keyword>
<sequence>MKRVICYIGVLVVMACSRDQGEPEEEYVVYEPIPVSLDIPEFFSSAIVDPVIPPNNPLTKEGIALGKKLFFDPLLSVDQSISCADCHMPINAFTDKETFSEGVAGAKGTRNSMPLFNLAWNYDERFFWDGSAFGLERQVFHPVTDIKEMGNTWQRVVNDLAGSKEYPVLFQKAFGEEGIDSTKVSRAIAQFERTLISSNSKFDQSLRGEIELTQEEENGLAVFLDETRGDCFHCHGNPNNPLWTDNIFHNNGLDSVFVDLGLGKVSGDPADNGKFKTPSLRNLAFTAPYMHDGRFETLREVIDFYSEGLQPSETIDPLMKKIAQGGVLLTEKDKQDLIAFLLTLSDHQFIASPDFKP</sequence>
<evidence type="ECO:0000256" key="4">
    <source>
        <dbReference type="ARBA" id="ARBA00022729"/>
    </source>
</evidence>
<keyword evidence="3 8" id="KW-0479">Metal-binding</keyword>
<evidence type="ECO:0000256" key="1">
    <source>
        <dbReference type="ARBA" id="ARBA00004418"/>
    </source>
</evidence>
<keyword evidence="5" id="KW-0574">Periplasm</keyword>
<evidence type="ECO:0000256" key="5">
    <source>
        <dbReference type="ARBA" id="ARBA00022764"/>
    </source>
</evidence>
<dbReference type="PROSITE" id="PS51007">
    <property type="entry name" value="CYTC"/>
    <property type="match status" value="1"/>
</dbReference>
<dbReference type="Proteomes" id="UP001595814">
    <property type="component" value="Unassembled WGS sequence"/>
</dbReference>
<proteinExistence type="predicted"/>
<dbReference type="Pfam" id="PF03150">
    <property type="entry name" value="CCP_MauG"/>
    <property type="match status" value="1"/>
</dbReference>
<dbReference type="RefSeq" id="WP_317175463.1">
    <property type="nucleotide sequence ID" value="NZ_JACYFJ010000001.1"/>
</dbReference>
<keyword evidence="7 8" id="KW-0408">Iron</keyword>
<dbReference type="EMBL" id="JBHSAW010000004">
    <property type="protein sequence ID" value="MFC4095905.1"/>
    <property type="molecule type" value="Genomic_DNA"/>
</dbReference>
<evidence type="ECO:0000256" key="2">
    <source>
        <dbReference type="ARBA" id="ARBA00022617"/>
    </source>
</evidence>
<evidence type="ECO:0000256" key="6">
    <source>
        <dbReference type="ARBA" id="ARBA00023002"/>
    </source>
</evidence>
<evidence type="ECO:0000256" key="8">
    <source>
        <dbReference type="PROSITE-ProRule" id="PRU00433"/>
    </source>
</evidence>
<dbReference type="PANTHER" id="PTHR30600">
    <property type="entry name" value="CYTOCHROME C PEROXIDASE-RELATED"/>
    <property type="match status" value="1"/>
</dbReference>
<evidence type="ECO:0000313" key="10">
    <source>
        <dbReference type="EMBL" id="MFC4095905.1"/>
    </source>
</evidence>
<evidence type="ECO:0000259" key="9">
    <source>
        <dbReference type="PROSITE" id="PS51007"/>
    </source>
</evidence>
<dbReference type="InterPro" id="IPR026259">
    <property type="entry name" value="MauG/Cytc_peroxidase"/>
</dbReference>
<dbReference type="InterPro" id="IPR036909">
    <property type="entry name" value="Cyt_c-like_dom_sf"/>
</dbReference>
<dbReference type="PROSITE" id="PS51257">
    <property type="entry name" value="PROKAR_LIPOPROTEIN"/>
    <property type="match status" value="1"/>
</dbReference>
<accession>A0ABV8JVY1</accession>
<evidence type="ECO:0000256" key="7">
    <source>
        <dbReference type="ARBA" id="ARBA00023004"/>
    </source>
</evidence>
<evidence type="ECO:0000256" key="3">
    <source>
        <dbReference type="ARBA" id="ARBA00022723"/>
    </source>
</evidence>
<feature type="domain" description="Cytochrome c" evidence="9">
    <location>
        <begin position="214"/>
        <end position="345"/>
    </location>
</feature>
<keyword evidence="6" id="KW-0560">Oxidoreductase</keyword>
<dbReference type="SUPFAM" id="SSF46626">
    <property type="entry name" value="Cytochrome c"/>
    <property type="match status" value="2"/>
</dbReference>
<dbReference type="PANTHER" id="PTHR30600:SF10">
    <property type="entry name" value="BLL6722 PROTEIN"/>
    <property type="match status" value="1"/>
</dbReference>